<feature type="signal peptide" evidence="2">
    <location>
        <begin position="1"/>
        <end position="18"/>
    </location>
</feature>
<evidence type="ECO:0000313" key="3">
    <source>
        <dbReference type="EMBL" id="ABI65411.1"/>
    </source>
</evidence>
<feature type="region of interest" description="Disordered" evidence="1">
    <location>
        <begin position="89"/>
        <end position="113"/>
    </location>
</feature>
<evidence type="ECO:0000313" key="4">
    <source>
        <dbReference type="Proteomes" id="UP000001964"/>
    </source>
</evidence>
<dbReference type="AlphaFoldDB" id="Q0AQM6"/>
<name>Q0AQM6_MARMM</name>
<dbReference type="KEGG" id="mmr:Mmar10_1118"/>
<reference evidence="3 4" key="1">
    <citation type="submission" date="2006-08" db="EMBL/GenBank/DDBJ databases">
        <title>Complete sequence of Maricaulis maris MCS10.</title>
        <authorList>
            <consortium name="US DOE Joint Genome Institute"/>
            <person name="Copeland A."/>
            <person name="Lucas S."/>
            <person name="Lapidus A."/>
            <person name="Barry K."/>
            <person name="Detter J.C."/>
            <person name="Glavina del Rio T."/>
            <person name="Hammon N."/>
            <person name="Israni S."/>
            <person name="Dalin E."/>
            <person name="Tice H."/>
            <person name="Pitluck S."/>
            <person name="Saunders E."/>
            <person name="Brettin T."/>
            <person name="Bruce D."/>
            <person name="Han C."/>
            <person name="Tapia R."/>
            <person name="Gilna P."/>
            <person name="Schmutz J."/>
            <person name="Larimer F."/>
            <person name="Land M."/>
            <person name="Hauser L."/>
            <person name="Kyrpides N."/>
            <person name="Mikhailova N."/>
            <person name="Viollier P."/>
            <person name="Stephens C."/>
            <person name="Richardson P."/>
        </authorList>
    </citation>
    <scope>NUCLEOTIDE SEQUENCE [LARGE SCALE GENOMIC DNA]</scope>
    <source>
        <strain evidence="3 4">MCS10</strain>
    </source>
</reference>
<sequence precursor="true">MRRVFASLVLATSLTACATTPTTYGPSNGGDRGWSQSRIEQDRFRVRFAAGSDTEFDEAENMALRRAAEITLDNGGDWFLVTNRQREGNDRNPVGVSTGVSISSGSRGRSSRGVGLGLRFDGDAGEKSVSLMILIRSGPLPQDPNAYDARNVLANLTRP</sequence>
<keyword evidence="2" id="KW-0732">Signal</keyword>
<protein>
    <recommendedName>
        <fullName evidence="5">Lipoprotein</fullName>
    </recommendedName>
</protein>
<feature type="compositionally biased region" description="Low complexity" evidence="1">
    <location>
        <begin position="94"/>
        <end position="113"/>
    </location>
</feature>
<evidence type="ECO:0008006" key="5">
    <source>
        <dbReference type="Google" id="ProtNLM"/>
    </source>
</evidence>
<dbReference type="STRING" id="394221.Mmar10_1118"/>
<feature type="chain" id="PRO_5004168295" description="Lipoprotein" evidence="2">
    <location>
        <begin position="19"/>
        <end position="159"/>
    </location>
</feature>
<gene>
    <name evidence="3" type="ordered locus">Mmar10_1118</name>
</gene>
<dbReference type="OrthoDB" id="7172943at2"/>
<dbReference type="RefSeq" id="WP_011643058.1">
    <property type="nucleotide sequence ID" value="NC_008347.1"/>
</dbReference>
<dbReference type="Proteomes" id="UP000001964">
    <property type="component" value="Chromosome"/>
</dbReference>
<evidence type="ECO:0000256" key="2">
    <source>
        <dbReference type="SAM" id="SignalP"/>
    </source>
</evidence>
<dbReference type="NCBIfam" id="NF047637">
    <property type="entry name" value="lipo_CC0125"/>
    <property type="match status" value="1"/>
</dbReference>
<accession>Q0AQM6</accession>
<dbReference type="PROSITE" id="PS51257">
    <property type="entry name" value="PROKAR_LIPOPROTEIN"/>
    <property type="match status" value="1"/>
</dbReference>
<organism evidence="3 4">
    <name type="scientific">Maricaulis maris (strain MCS10)</name>
    <name type="common">Caulobacter maris</name>
    <dbReference type="NCBI Taxonomy" id="394221"/>
    <lineage>
        <taxon>Bacteria</taxon>
        <taxon>Pseudomonadati</taxon>
        <taxon>Pseudomonadota</taxon>
        <taxon>Alphaproteobacteria</taxon>
        <taxon>Maricaulales</taxon>
        <taxon>Maricaulaceae</taxon>
        <taxon>Maricaulis</taxon>
    </lineage>
</organism>
<dbReference type="EMBL" id="CP000449">
    <property type="protein sequence ID" value="ABI65411.1"/>
    <property type="molecule type" value="Genomic_DNA"/>
</dbReference>
<proteinExistence type="predicted"/>
<evidence type="ECO:0000256" key="1">
    <source>
        <dbReference type="SAM" id="MobiDB-lite"/>
    </source>
</evidence>
<dbReference type="HOGENOM" id="CLU_126408_0_0_5"/>
<keyword evidence="4" id="KW-1185">Reference proteome</keyword>
<dbReference type="eggNOG" id="ENOG5032W22">
    <property type="taxonomic scope" value="Bacteria"/>
</dbReference>